<reference evidence="5" key="1">
    <citation type="journal article" date="2019" name="Sci. Rep.">
        <title>Draft genome of Tanacetum cinerariifolium, the natural source of mosquito coil.</title>
        <authorList>
            <person name="Yamashiro T."/>
            <person name="Shiraishi A."/>
            <person name="Satake H."/>
            <person name="Nakayama K."/>
        </authorList>
    </citation>
    <scope>NUCLEOTIDE SEQUENCE</scope>
</reference>
<feature type="region of interest" description="Disordered" evidence="3">
    <location>
        <begin position="1"/>
        <end position="22"/>
    </location>
</feature>
<keyword evidence="1" id="KW-0479">Metal-binding</keyword>
<feature type="coiled-coil region" evidence="2">
    <location>
        <begin position="193"/>
        <end position="223"/>
    </location>
</feature>
<feature type="domain" description="CCHC-type" evidence="4">
    <location>
        <begin position="62"/>
        <end position="77"/>
    </location>
</feature>
<dbReference type="SUPFAM" id="SSF57756">
    <property type="entry name" value="Retrovirus zinc finger-like domains"/>
    <property type="match status" value="1"/>
</dbReference>
<feature type="non-terminal residue" evidence="5">
    <location>
        <position position="1"/>
    </location>
</feature>
<dbReference type="SMART" id="SM00343">
    <property type="entry name" value="ZnF_C2HC"/>
    <property type="match status" value="1"/>
</dbReference>
<dbReference type="EMBL" id="BKCJ010575783">
    <property type="protein sequence ID" value="GFB20854.1"/>
    <property type="molecule type" value="Genomic_DNA"/>
</dbReference>
<dbReference type="GO" id="GO:0008270">
    <property type="term" value="F:zinc ion binding"/>
    <property type="evidence" value="ECO:0007669"/>
    <property type="project" value="UniProtKB-KW"/>
</dbReference>
<dbReference type="PROSITE" id="PS50158">
    <property type="entry name" value="ZF_CCHC"/>
    <property type="match status" value="1"/>
</dbReference>
<dbReference type="GO" id="GO:0003676">
    <property type="term" value="F:nucleic acid binding"/>
    <property type="evidence" value="ECO:0007669"/>
    <property type="project" value="InterPro"/>
</dbReference>
<evidence type="ECO:0000256" key="1">
    <source>
        <dbReference type="PROSITE-ProRule" id="PRU00047"/>
    </source>
</evidence>
<keyword evidence="1" id="KW-0862">Zinc</keyword>
<dbReference type="AlphaFoldDB" id="A0A699L4N1"/>
<evidence type="ECO:0000259" key="4">
    <source>
        <dbReference type="PROSITE" id="PS50158"/>
    </source>
</evidence>
<dbReference type="InterPro" id="IPR001878">
    <property type="entry name" value="Znf_CCHC"/>
</dbReference>
<organism evidence="5">
    <name type="scientific">Tanacetum cinerariifolium</name>
    <name type="common">Dalmatian daisy</name>
    <name type="synonym">Chrysanthemum cinerariifolium</name>
    <dbReference type="NCBI Taxonomy" id="118510"/>
    <lineage>
        <taxon>Eukaryota</taxon>
        <taxon>Viridiplantae</taxon>
        <taxon>Streptophyta</taxon>
        <taxon>Embryophyta</taxon>
        <taxon>Tracheophyta</taxon>
        <taxon>Spermatophyta</taxon>
        <taxon>Magnoliopsida</taxon>
        <taxon>eudicotyledons</taxon>
        <taxon>Gunneridae</taxon>
        <taxon>Pentapetalae</taxon>
        <taxon>asterids</taxon>
        <taxon>campanulids</taxon>
        <taxon>Asterales</taxon>
        <taxon>Asteraceae</taxon>
        <taxon>Asteroideae</taxon>
        <taxon>Anthemideae</taxon>
        <taxon>Anthemidinae</taxon>
        <taxon>Tanacetum</taxon>
    </lineage>
</organism>
<evidence type="ECO:0000313" key="5">
    <source>
        <dbReference type="EMBL" id="GFB20854.1"/>
    </source>
</evidence>
<comment type="caution">
    <text evidence="5">The sequence shown here is derived from an EMBL/GenBank/DDBJ whole genome shotgun (WGS) entry which is preliminary data.</text>
</comment>
<proteinExistence type="predicted"/>
<feature type="coiled-coil region" evidence="2">
    <location>
        <begin position="269"/>
        <end position="303"/>
    </location>
</feature>
<dbReference type="Gene3D" id="4.10.60.10">
    <property type="entry name" value="Zinc finger, CCHC-type"/>
    <property type="match status" value="1"/>
</dbReference>
<evidence type="ECO:0000256" key="3">
    <source>
        <dbReference type="SAM" id="MobiDB-lite"/>
    </source>
</evidence>
<feature type="compositionally biased region" description="Polar residues" evidence="3">
    <location>
        <begin position="8"/>
        <end position="22"/>
    </location>
</feature>
<protein>
    <recommendedName>
        <fullName evidence="4">CCHC-type domain-containing protein</fullName>
    </recommendedName>
</protein>
<keyword evidence="2" id="KW-0175">Coiled coil</keyword>
<dbReference type="InterPro" id="IPR036875">
    <property type="entry name" value="Znf_CCHC_sf"/>
</dbReference>
<keyword evidence="1" id="KW-0863">Zinc-finger</keyword>
<name>A0A699L4N1_TANCI</name>
<gene>
    <name evidence="5" type="ORF">Tci_692825</name>
</gene>
<accession>A0A699L4N1</accession>
<sequence>FKKIYKPTNDNLRTSSNTSRANQDNSLRINRNAGYENQRIGNVVGARETVGSIVVQKSRIQCYNCKEFRHVARECQKPKRVKDAAYHREKMLLYQELEAHYMYMTQLQEVSPDDADSGPIFDTEPLQKVSNDDHYNVFAIESEHPEQFEYVHDTYPIEQDAHNVIIDSLDMSYDREKIDQNDDDNDLANEREIEDFKNKNKSLESSNNSFKEANNKLSETNNLLYTDFKKSEAELARCNSMEYASKMETECAQLRGDFISYKMESQKSFNKYTQTINDLNQTILEMKNKLSAYQETISILSQQKEAQIKLYKTREDKELDKVIALENKVKVLDNIVYKTGQSVQMMNMLNNKCRTSFEKHEFLKKAQRANPRLYDIGCYNDNLALMLAPEFDEVIRLEKESRSKLSDLIRPFNYEKLNNLYDLFVP</sequence>
<evidence type="ECO:0000256" key="2">
    <source>
        <dbReference type="SAM" id="Coils"/>
    </source>
</evidence>